<dbReference type="FunFam" id="3.40.50.300:FF:000351">
    <property type="entry name" value="Replicative DNA helicase"/>
    <property type="match status" value="1"/>
</dbReference>
<dbReference type="EC" id="5.6.2.3" evidence="11 12"/>
<organism evidence="14 15">
    <name type="scientific">Candidatus Sungbacteria bacterium RIFCSPHIGHO2_02_FULL_52_23</name>
    <dbReference type="NCBI Taxonomy" id="1802274"/>
    <lineage>
        <taxon>Bacteria</taxon>
        <taxon>Candidatus Sungiibacteriota</taxon>
    </lineage>
</organism>
<dbReference type="GO" id="GO:0043139">
    <property type="term" value="F:5'-3' DNA helicase activity"/>
    <property type="evidence" value="ECO:0007669"/>
    <property type="project" value="UniProtKB-EC"/>
</dbReference>
<evidence type="ECO:0000256" key="2">
    <source>
        <dbReference type="ARBA" id="ARBA00022515"/>
    </source>
</evidence>
<keyword evidence="4 12" id="KW-0547">Nucleotide-binding</keyword>
<dbReference type="Gene3D" id="3.40.50.300">
    <property type="entry name" value="P-loop containing nucleotide triphosphate hydrolases"/>
    <property type="match status" value="1"/>
</dbReference>
<dbReference type="EMBL" id="MHQM01000012">
    <property type="protein sequence ID" value="OHA04127.1"/>
    <property type="molecule type" value="Genomic_DNA"/>
</dbReference>
<evidence type="ECO:0000256" key="10">
    <source>
        <dbReference type="ARBA" id="ARBA00048954"/>
    </source>
</evidence>
<dbReference type="InterPro" id="IPR027417">
    <property type="entry name" value="P-loop_NTPase"/>
</dbReference>
<dbReference type="SUPFAM" id="SSF52540">
    <property type="entry name" value="P-loop containing nucleoside triphosphate hydrolases"/>
    <property type="match status" value="1"/>
</dbReference>
<dbReference type="Gene3D" id="1.10.860.10">
    <property type="entry name" value="DNAb Helicase, Chain A"/>
    <property type="match status" value="1"/>
</dbReference>
<proteinExistence type="inferred from homology"/>
<keyword evidence="9" id="KW-0413">Isomerase</keyword>
<evidence type="ECO:0000256" key="1">
    <source>
        <dbReference type="ARBA" id="ARBA00008428"/>
    </source>
</evidence>
<dbReference type="PANTHER" id="PTHR30153:SF2">
    <property type="entry name" value="REPLICATIVE DNA HELICASE"/>
    <property type="match status" value="1"/>
</dbReference>
<dbReference type="SUPFAM" id="SSF48024">
    <property type="entry name" value="N-terminal domain of DnaB helicase"/>
    <property type="match status" value="1"/>
</dbReference>
<protein>
    <recommendedName>
        <fullName evidence="11 12">Replicative DNA helicase</fullName>
        <ecNumber evidence="11 12">5.6.2.3</ecNumber>
    </recommendedName>
</protein>
<dbReference type="PANTHER" id="PTHR30153">
    <property type="entry name" value="REPLICATIVE DNA HELICASE DNAB"/>
    <property type="match status" value="1"/>
</dbReference>
<dbReference type="FunFam" id="1.10.860.10:FF:000001">
    <property type="entry name" value="Replicative DNA helicase"/>
    <property type="match status" value="1"/>
</dbReference>
<dbReference type="GO" id="GO:0006269">
    <property type="term" value="P:DNA replication, synthesis of primer"/>
    <property type="evidence" value="ECO:0007669"/>
    <property type="project" value="UniProtKB-UniRule"/>
</dbReference>
<evidence type="ECO:0000256" key="5">
    <source>
        <dbReference type="ARBA" id="ARBA00022801"/>
    </source>
</evidence>
<keyword evidence="3 12" id="KW-0235">DNA replication</keyword>
<dbReference type="InterPro" id="IPR003593">
    <property type="entry name" value="AAA+_ATPase"/>
</dbReference>
<evidence type="ECO:0000256" key="8">
    <source>
        <dbReference type="ARBA" id="ARBA00023125"/>
    </source>
</evidence>
<evidence type="ECO:0000256" key="4">
    <source>
        <dbReference type="ARBA" id="ARBA00022741"/>
    </source>
</evidence>
<keyword evidence="5 12" id="KW-0378">Hydrolase</keyword>
<dbReference type="STRING" id="1802274.A3J58_01445"/>
<dbReference type="InterPro" id="IPR016136">
    <property type="entry name" value="DNA_helicase_N/primase_C"/>
</dbReference>
<dbReference type="CDD" id="cd00984">
    <property type="entry name" value="DnaB_C"/>
    <property type="match status" value="1"/>
</dbReference>
<keyword evidence="6 12" id="KW-0347">Helicase</keyword>
<evidence type="ECO:0000256" key="12">
    <source>
        <dbReference type="RuleBase" id="RU362085"/>
    </source>
</evidence>
<keyword evidence="7 12" id="KW-0067">ATP-binding</keyword>
<name>A0A1G2KXI5_9BACT</name>
<comment type="similarity">
    <text evidence="1 12">Belongs to the helicase family. DnaB subfamily.</text>
</comment>
<accession>A0A1G2KXI5</accession>
<reference evidence="14 15" key="1">
    <citation type="journal article" date="2016" name="Nat. Commun.">
        <title>Thousands of microbial genomes shed light on interconnected biogeochemical processes in an aquifer system.</title>
        <authorList>
            <person name="Anantharaman K."/>
            <person name="Brown C.T."/>
            <person name="Hug L.A."/>
            <person name="Sharon I."/>
            <person name="Castelle C.J."/>
            <person name="Probst A.J."/>
            <person name="Thomas B.C."/>
            <person name="Singh A."/>
            <person name="Wilkins M.J."/>
            <person name="Karaoz U."/>
            <person name="Brodie E.L."/>
            <person name="Williams K.H."/>
            <person name="Hubbard S.S."/>
            <person name="Banfield J.F."/>
        </authorList>
    </citation>
    <scope>NUCLEOTIDE SEQUENCE [LARGE SCALE GENOMIC DNA]</scope>
</reference>
<keyword evidence="2 12" id="KW-0639">Primosome</keyword>
<evidence type="ECO:0000256" key="7">
    <source>
        <dbReference type="ARBA" id="ARBA00022840"/>
    </source>
</evidence>
<evidence type="ECO:0000313" key="15">
    <source>
        <dbReference type="Proteomes" id="UP000178510"/>
    </source>
</evidence>
<dbReference type="PROSITE" id="PS51199">
    <property type="entry name" value="SF4_HELICASE"/>
    <property type="match status" value="1"/>
</dbReference>
<evidence type="ECO:0000256" key="6">
    <source>
        <dbReference type="ARBA" id="ARBA00022806"/>
    </source>
</evidence>
<dbReference type="NCBIfam" id="TIGR00665">
    <property type="entry name" value="DnaB"/>
    <property type="match status" value="1"/>
</dbReference>
<keyword evidence="8 12" id="KW-0238">DNA-binding</keyword>
<dbReference type="Pfam" id="PF00772">
    <property type="entry name" value="DnaB"/>
    <property type="match status" value="1"/>
</dbReference>
<feature type="domain" description="SF4 helicase" evidence="13">
    <location>
        <begin position="183"/>
        <end position="453"/>
    </location>
</feature>
<evidence type="ECO:0000256" key="9">
    <source>
        <dbReference type="ARBA" id="ARBA00023235"/>
    </source>
</evidence>
<evidence type="ECO:0000259" key="13">
    <source>
        <dbReference type="PROSITE" id="PS51199"/>
    </source>
</evidence>
<dbReference type="SMART" id="SM00382">
    <property type="entry name" value="AAA"/>
    <property type="match status" value="1"/>
</dbReference>
<dbReference type="InterPro" id="IPR007693">
    <property type="entry name" value="DNA_helicase_DnaB-like_N"/>
</dbReference>
<sequence>MATREGKGAEVRVPPQDLEAEISVLGSLMLDHEAIFRVADVLAAHDFYKPAHREIYEAITDLFVKREPVDVLSVTSRLREKNKLEDIGGSSYLATLVNAVPTASHIEHYATLVRRKRLFRDLIGASHHIAQLGYKEADNIEELIDEAEQKIFGIAKDSLRQEFFPIKEGLADALERIDRLHKGDGALRGVPTGFADLDGYLAGLQKSDLVILAARPSLGKTSLALNIARNVAAEEKKAVGVFSLEMSREQVIDRLIASEASVDLWRLRTGKLSSEGPDNDFARLSDAMDALSQIPIFIDDSASPTVMELRAKARRLQAQHDVGLIVIDYLQLIRGHGNTDSRVQEVSEISRSLKGLAKELNVPVLALSQLSRGIEMRGPSAKPKLSDLRESGSIEQDADVVMFIYREDKAKENSDKKNIAEILIEKHRNGPTGKIELYFNEQSAAFRTIEKHQAFDPI</sequence>
<evidence type="ECO:0000256" key="3">
    <source>
        <dbReference type="ARBA" id="ARBA00022705"/>
    </source>
</evidence>
<dbReference type="GO" id="GO:0016887">
    <property type="term" value="F:ATP hydrolysis activity"/>
    <property type="evidence" value="ECO:0007669"/>
    <property type="project" value="RHEA"/>
</dbReference>
<dbReference type="GO" id="GO:0003677">
    <property type="term" value="F:DNA binding"/>
    <property type="evidence" value="ECO:0007669"/>
    <property type="project" value="UniProtKB-UniRule"/>
</dbReference>
<dbReference type="AlphaFoldDB" id="A0A1G2KXI5"/>
<dbReference type="InterPro" id="IPR007692">
    <property type="entry name" value="DNA_helicase_DnaB"/>
</dbReference>
<dbReference type="NCBIfam" id="NF004384">
    <property type="entry name" value="PRK05748.1"/>
    <property type="match status" value="1"/>
</dbReference>
<dbReference type="GO" id="GO:1990077">
    <property type="term" value="C:primosome complex"/>
    <property type="evidence" value="ECO:0007669"/>
    <property type="project" value="UniProtKB-UniRule"/>
</dbReference>
<dbReference type="InterPro" id="IPR007694">
    <property type="entry name" value="DNA_helicase_DnaB-like_C"/>
</dbReference>
<comment type="caution">
    <text evidence="14">The sequence shown here is derived from an EMBL/GenBank/DDBJ whole genome shotgun (WGS) entry which is preliminary data.</text>
</comment>
<dbReference type="Proteomes" id="UP000178510">
    <property type="component" value="Unassembled WGS sequence"/>
</dbReference>
<comment type="function">
    <text evidence="12">The main replicative DNA helicase, it participates in initiation and elongation during chromosome replication. Travels ahead of the DNA replisome, separating dsDNA into templates for DNA synthesis. A processive ATP-dependent 5'-3' DNA helicase it has DNA-dependent ATPase activity.</text>
</comment>
<comment type="catalytic activity">
    <reaction evidence="10 12">
        <text>ATP + H2O = ADP + phosphate + H(+)</text>
        <dbReference type="Rhea" id="RHEA:13065"/>
        <dbReference type="ChEBI" id="CHEBI:15377"/>
        <dbReference type="ChEBI" id="CHEBI:15378"/>
        <dbReference type="ChEBI" id="CHEBI:30616"/>
        <dbReference type="ChEBI" id="CHEBI:43474"/>
        <dbReference type="ChEBI" id="CHEBI:456216"/>
        <dbReference type="EC" id="5.6.2.3"/>
    </reaction>
</comment>
<dbReference type="InterPro" id="IPR036185">
    <property type="entry name" value="DNA_heli_DnaB-like_N_sf"/>
</dbReference>
<evidence type="ECO:0000313" key="14">
    <source>
        <dbReference type="EMBL" id="OHA04127.1"/>
    </source>
</evidence>
<evidence type="ECO:0000256" key="11">
    <source>
        <dbReference type="NCBIfam" id="TIGR00665"/>
    </source>
</evidence>
<dbReference type="Pfam" id="PF03796">
    <property type="entry name" value="DnaB_C"/>
    <property type="match status" value="1"/>
</dbReference>
<gene>
    <name evidence="14" type="ORF">A3J58_01445</name>
</gene>
<dbReference type="GO" id="GO:0005524">
    <property type="term" value="F:ATP binding"/>
    <property type="evidence" value="ECO:0007669"/>
    <property type="project" value="UniProtKB-UniRule"/>
</dbReference>
<dbReference type="GO" id="GO:0005829">
    <property type="term" value="C:cytosol"/>
    <property type="evidence" value="ECO:0007669"/>
    <property type="project" value="TreeGrafter"/>
</dbReference>